<dbReference type="HOGENOM" id="CLU_1445200_0_0_7"/>
<dbReference type="Proteomes" id="UP000019140">
    <property type="component" value="Unassembled WGS sequence"/>
</dbReference>
<evidence type="ECO:0000259" key="1">
    <source>
        <dbReference type="Pfam" id="PF00561"/>
    </source>
</evidence>
<keyword evidence="3" id="KW-1185">Reference proteome</keyword>
<evidence type="ECO:0000313" key="3">
    <source>
        <dbReference type="Proteomes" id="UP000019140"/>
    </source>
</evidence>
<reference evidence="2 3" key="1">
    <citation type="journal article" date="2014" name="Nature">
        <title>An environmental bacterial taxon with a large and distinct metabolic repertoire.</title>
        <authorList>
            <person name="Wilson M.C."/>
            <person name="Mori T."/>
            <person name="Ruckert C."/>
            <person name="Uria A.R."/>
            <person name="Helf M.J."/>
            <person name="Takada K."/>
            <person name="Gernert C."/>
            <person name="Steffens U.A."/>
            <person name="Heycke N."/>
            <person name="Schmitt S."/>
            <person name="Rinke C."/>
            <person name="Helfrich E.J."/>
            <person name="Brachmann A.O."/>
            <person name="Gurgui C."/>
            <person name="Wakimoto T."/>
            <person name="Kracht M."/>
            <person name="Crusemann M."/>
            <person name="Hentschel U."/>
            <person name="Abe I."/>
            <person name="Matsunaga S."/>
            <person name="Kalinowski J."/>
            <person name="Takeyama H."/>
            <person name="Piel J."/>
        </authorList>
    </citation>
    <scope>NUCLEOTIDE SEQUENCE [LARGE SCALE GENOMIC DNA]</scope>
    <source>
        <strain evidence="3">TSY2</strain>
    </source>
</reference>
<dbReference type="PRINTS" id="PR00111">
    <property type="entry name" value="ABHYDROLASE"/>
</dbReference>
<proteinExistence type="predicted"/>
<comment type="caution">
    <text evidence="2">The sequence shown here is derived from an EMBL/GenBank/DDBJ whole genome shotgun (WGS) entry which is preliminary data.</text>
</comment>
<dbReference type="SUPFAM" id="SSF53474">
    <property type="entry name" value="alpha/beta-Hydrolases"/>
    <property type="match status" value="1"/>
</dbReference>
<dbReference type="InterPro" id="IPR029058">
    <property type="entry name" value="AB_hydrolase_fold"/>
</dbReference>
<name>W4MCE2_9BACT</name>
<dbReference type="EMBL" id="AZHX01000417">
    <property type="protein sequence ID" value="ETX07601.1"/>
    <property type="molecule type" value="Genomic_DNA"/>
</dbReference>
<accession>W4MCE2</accession>
<dbReference type="Gene3D" id="3.40.50.1820">
    <property type="entry name" value="alpha/beta hydrolase"/>
    <property type="match status" value="1"/>
</dbReference>
<dbReference type="InterPro" id="IPR000073">
    <property type="entry name" value="AB_hydrolase_1"/>
</dbReference>
<organism evidence="2 3">
    <name type="scientific">Candidatus Entotheonella gemina</name>
    <dbReference type="NCBI Taxonomy" id="1429439"/>
    <lineage>
        <taxon>Bacteria</taxon>
        <taxon>Pseudomonadati</taxon>
        <taxon>Nitrospinota/Tectimicrobiota group</taxon>
        <taxon>Candidatus Tectimicrobiota</taxon>
        <taxon>Candidatus Entotheonellia</taxon>
        <taxon>Candidatus Entotheonellales</taxon>
        <taxon>Candidatus Entotheonellaceae</taxon>
        <taxon>Candidatus Entotheonella</taxon>
    </lineage>
</organism>
<dbReference type="AlphaFoldDB" id="W4MCE2"/>
<gene>
    <name evidence="2" type="ORF">ETSY2_10235</name>
</gene>
<dbReference type="InterPro" id="IPR050266">
    <property type="entry name" value="AB_hydrolase_sf"/>
</dbReference>
<dbReference type="PANTHER" id="PTHR43798">
    <property type="entry name" value="MONOACYLGLYCEROL LIPASE"/>
    <property type="match status" value="1"/>
</dbReference>
<feature type="domain" description="AB hydrolase-1" evidence="1">
    <location>
        <begin position="30"/>
        <end position="139"/>
    </location>
</feature>
<evidence type="ECO:0000313" key="2">
    <source>
        <dbReference type="EMBL" id="ETX07601.1"/>
    </source>
</evidence>
<protein>
    <recommendedName>
        <fullName evidence="1">AB hydrolase-1 domain-containing protein</fullName>
    </recommendedName>
</protein>
<dbReference type="Pfam" id="PF00561">
    <property type="entry name" value="Abhydrolase_1"/>
    <property type="match status" value="1"/>
</dbReference>
<sequence>MMNTNPSAAGEPLLIGDIELEVIRRGTGRPVLLLHGMQNVDPQAPFLDLLGGQGEIIVPSHPGFGHSARPDGFDTVYDLVHLYLDVLDTLPYDRVHLVGLSFGGWLAAEMAVKSCHRIDRLVLADAFGIKMSDRETPDILDVFNTSPQEVQRCSWHDPATWAPDYDTMSDEALIVRARNWEALCLYG</sequence>